<organism evidence="2 3">
    <name type="scientific">Miscanthus lutarioriparius</name>
    <dbReference type="NCBI Taxonomy" id="422564"/>
    <lineage>
        <taxon>Eukaryota</taxon>
        <taxon>Viridiplantae</taxon>
        <taxon>Streptophyta</taxon>
        <taxon>Embryophyta</taxon>
        <taxon>Tracheophyta</taxon>
        <taxon>Spermatophyta</taxon>
        <taxon>Magnoliopsida</taxon>
        <taxon>Liliopsida</taxon>
        <taxon>Poales</taxon>
        <taxon>Poaceae</taxon>
        <taxon>PACMAD clade</taxon>
        <taxon>Panicoideae</taxon>
        <taxon>Andropogonodae</taxon>
        <taxon>Andropogoneae</taxon>
        <taxon>Saccharinae</taxon>
        <taxon>Miscanthus</taxon>
    </lineage>
</organism>
<evidence type="ECO:0000313" key="2">
    <source>
        <dbReference type="EMBL" id="CAD6252422.1"/>
    </source>
</evidence>
<reference evidence="2" key="1">
    <citation type="submission" date="2020-10" db="EMBL/GenBank/DDBJ databases">
        <authorList>
            <person name="Han B."/>
            <person name="Lu T."/>
            <person name="Zhao Q."/>
            <person name="Huang X."/>
            <person name="Zhao Y."/>
        </authorList>
    </citation>
    <scope>NUCLEOTIDE SEQUENCE</scope>
</reference>
<dbReference type="PROSITE" id="PS51257">
    <property type="entry name" value="PROKAR_LIPOPROTEIN"/>
    <property type="match status" value="1"/>
</dbReference>
<proteinExistence type="predicted"/>
<dbReference type="Proteomes" id="UP000604825">
    <property type="component" value="Unassembled WGS sequence"/>
</dbReference>
<gene>
    <name evidence="2" type="ORF">NCGR_LOCUS36074</name>
</gene>
<name>A0A811Q0K6_9POAL</name>
<comment type="caution">
    <text evidence="2">The sequence shown here is derived from an EMBL/GenBank/DDBJ whole genome shotgun (WGS) entry which is preliminary data.</text>
</comment>
<dbReference type="AlphaFoldDB" id="A0A811Q0K6"/>
<feature type="signal peptide" evidence="1">
    <location>
        <begin position="1"/>
        <end position="30"/>
    </location>
</feature>
<feature type="chain" id="PRO_5033044159" evidence="1">
    <location>
        <begin position="31"/>
        <end position="97"/>
    </location>
</feature>
<evidence type="ECO:0000256" key="1">
    <source>
        <dbReference type="SAM" id="SignalP"/>
    </source>
</evidence>
<dbReference type="EMBL" id="CAJGYO010000009">
    <property type="protein sequence ID" value="CAD6252422.1"/>
    <property type="molecule type" value="Genomic_DNA"/>
</dbReference>
<sequence length="97" mass="10850">MAHHVKKGTALLPIAALVVAMAMFLSSCDAADTLLINNNVKHLYVCLGDHTDYCHAIVPCSDETCFYYCQKNNYKNFQTYCTPGQYYPNCCCRVPDA</sequence>
<protein>
    <submittedName>
        <fullName evidence="2">Uncharacterized protein</fullName>
    </submittedName>
</protein>
<keyword evidence="3" id="KW-1185">Reference proteome</keyword>
<keyword evidence="1" id="KW-0732">Signal</keyword>
<dbReference type="OrthoDB" id="655796at2759"/>
<accession>A0A811Q0K6</accession>
<evidence type="ECO:0000313" key="3">
    <source>
        <dbReference type="Proteomes" id="UP000604825"/>
    </source>
</evidence>